<dbReference type="InterPro" id="IPR011013">
    <property type="entry name" value="Gal_mutarotase_sf_dom"/>
</dbReference>
<evidence type="ECO:0000256" key="1">
    <source>
        <dbReference type="ARBA" id="ARBA00001096"/>
    </source>
</evidence>
<dbReference type="AlphaFoldDB" id="A0A975H493"/>
<keyword evidence="7" id="KW-1185">Reference proteome</keyword>
<comment type="catalytic activity">
    <reaction evidence="1">
        <text>alpha-D-glucose 6-phosphate = beta-D-glucose 6-phosphate</text>
        <dbReference type="Rhea" id="RHEA:16249"/>
        <dbReference type="ChEBI" id="CHEBI:58225"/>
        <dbReference type="ChEBI" id="CHEBI:58247"/>
        <dbReference type="EC" id="5.1.3.15"/>
    </reaction>
</comment>
<evidence type="ECO:0000256" key="2">
    <source>
        <dbReference type="ARBA" id="ARBA00005866"/>
    </source>
</evidence>
<evidence type="ECO:0000313" key="6">
    <source>
        <dbReference type="EMBL" id="QTD46081.1"/>
    </source>
</evidence>
<accession>A0A975H493</accession>
<dbReference type="SUPFAM" id="SSF74650">
    <property type="entry name" value="Galactose mutarotase-like"/>
    <property type="match status" value="1"/>
</dbReference>
<comment type="similarity">
    <text evidence="2 4">Belongs to the glucose-6-phosphate 1-epimerase family.</text>
</comment>
<dbReference type="KEGG" id="otd:J1M35_03995"/>
<dbReference type="RefSeq" id="WP_208009980.1">
    <property type="nucleotide sequence ID" value="NZ_CP071796.1"/>
</dbReference>
<proteinExistence type="inferred from homology"/>
<dbReference type="PANTHER" id="PTHR11122:SF13">
    <property type="entry name" value="GLUCOSE-6-PHOSPHATE 1-EPIMERASE"/>
    <property type="match status" value="1"/>
</dbReference>
<dbReference type="Pfam" id="PF01263">
    <property type="entry name" value="Aldose_epim"/>
    <property type="match status" value="1"/>
</dbReference>
<protein>
    <recommendedName>
        <fullName evidence="4">Putative glucose-6-phosphate 1-epimerase</fullName>
        <ecNumber evidence="4">5.1.3.15</ecNumber>
    </recommendedName>
</protein>
<organism evidence="6 7">
    <name type="scientific">Ottowia testudinis</name>
    <dbReference type="NCBI Taxonomy" id="2816950"/>
    <lineage>
        <taxon>Bacteria</taxon>
        <taxon>Pseudomonadati</taxon>
        <taxon>Pseudomonadota</taxon>
        <taxon>Betaproteobacteria</taxon>
        <taxon>Burkholderiales</taxon>
        <taxon>Comamonadaceae</taxon>
        <taxon>Ottowia</taxon>
    </lineage>
</organism>
<keyword evidence="3 4" id="KW-0413">Isomerase</keyword>
<evidence type="ECO:0000256" key="3">
    <source>
        <dbReference type="ARBA" id="ARBA00023235"/>
    </source>
</evidence>
<dbReference type="Gene3D" id="2.70.98.10">
    <property type="match status" value="1"/>
</dbReference>
<name>A0A975H493_9BURK</name>
<dbReference type="GO" id="GO:0047938">
    <property type="term" value="F:glucose-6-phosphate 1-epimerase activity"/>
    <property type="evidence" value="ECO:0007669"/>
    <property type="project" value="UniProtKB-UniRule"/>
</dbReference>
<feature type="active site" evidence="5">
    <location>
        <position position="151"/>
    </location>
</feature>
<dbReference type="PANTHER" id="PTHR11122">
    <property type="entry name" value="APOSPORY-ASSOCIATED PROTEIN C-RELATED"/>
    <property type="match status" value="1"/>
</dbReference>
<evidence type="ECO:0000313" key="7">
    <source>
        <dbReference type="Proteomes" id="UP000663903"/>
    </source>
</evidence>
<dbReference type="PIRSF" id="PIRSF016020">
    <property type="entry name" value="PHexose_mutarotase"/>
    <property type="match status" value="1"/>
</dbReference>
<feature type="active site" evidence="5">
    <location>
        <position position="258"/>
    </location>
</feature>
<evidence type="ECO:0000256" key="4">
    <source>
        <dbReference type="PIRNR" id="PIRNR016020"/>
    </source>
</evidence>
<reference evidence="6" key="1">
    <citation type="submission" date="2021-03" db="EMBL/GenBank/DDBJ databases">
        <title>Ottowia sp. 27C isolated from the cloaca of a Giant Asian pond turtle (Heosemys grandis).</title>
        <authorList>
            <person name="Spergser J."/>
            <person name="Busse H.-J."/>
        </authorList>
    </citation>
    <scope>NUCLEOTIDE SEQUENCE</scope>
    <source>
        <strain evidence="6">27C</strain>
    </source>
</reference>
<dbReference type="EMBL" id="CP071796">
    <property type="protein sequence ID" value="QTD46081.1"/>
    <property type="molecule type" value="Genomic_DNA"/>
</dbReference>
<dbReference type="GO" id="GO:0005737">
    <property type="term" value="C:cytoplasm"/>
    <property type="evidence" value="ECO:0007669"/>
    <property type="project" value="TreeGrafter"/>
</dbReference>
<dbReference type="Proteomes" id="UP000663903">
    <property type="component" value="Chromosome"/>
</dbReference>
<dbReference type="GO" id="GO:0005975">
    <property type="term" value="P:carbohydrate metabolic process"/>
    <property type="evidence" value="ECO:0007669"/>
    <property type="project" value="InterPro"/>
</dbReference>
<evidence type="ECO:0000256" key="5">
    <source>
        <dbReference type="PIRSR" id="PIRSR016020-1"/>
    </source>
</evidence>
<dbReference type="EC" id="5.1.3.15" evidence="4"/>
<gene>
    <name evidence="6" type="ORF">J1M35_03995</name>
</gene>
<dbReference type="InterPro" id="IPR014718">
    <property type="entry name" value="GH-type_carb-bd"/>
</dbReference>
<sequence>MNLSSLFGGATEYALELPTGDRVRVSAHGGQVLHWSVDDGGELLYLSPDAVIAEGQAIRGGIPVCWPQFNLRGPLPKHGFARNALWRLHGQDETSLLLELTSEDLTDEQRAAWPHAFQLRQKIDLAPGQLTVTLDVSNLGQTPFDFTTALHTYLRVADVAQAQLGGLERTTVWDTQSQTRRAFQPLRLGAAVDRLHHVAPPAGDDTFAELQLTLTTPGRTLTLRQSDTLPDVVVWNPGPDAGIVDLPGDEWRRFVCVEAAAVERPVTLAPGAEWIGWQAMTLQR</sequence>
<dbReference type="InterPro" id="IPR008183">
    <property type="entry name" value="Aldose_1/G6P_1-epimerase"/>
</dbReference>
<dbReference type="InterPro" id="IPR025532">
    <property type="entry name" value="G6P_1-epimerase"/>
</dbReference>
<dbReference type="CDD" id="cd09020">
    <property type="entry name" value="D-hex-6-P-epi_like"/>
    <property type="match status" value="1"/>
</dbReference>
<dbReference type="GO" id="GO:0030246">
    <property type="term" value="F:carbohydrate binding"/>
    <property type="evidence" value="ECO:0007669"/>
    <property type="project" value="UniProtKB-UniRule"/>
</dbReference>